<sequence length="169" mass="17079">MSTSNLSPLSTTTTTATTSSSPDRSLSAAESNSTKTSVPFINTEPVELDSTPVSSPMAQRTGSGTVMDASPCPSPSATADPRIGCAAGAAGAAGRKEKSGFSPDLDDVVYGELSGERGVSEMERAKRAALLNSRSKDPAVLVDIPQVPAAEELAAAAAADPTPAVEKQI</sequence>
<evidence type="ECO:0000313" key="1">
    <source>
        <dbReference type="EMBL" id="KAK3079079.1"/>
    </source>
</evidence>
<accession>A0ACC3DQR9</accession>
<organism evidence="1 2">
    <name type="scientific">Coniosporium uncinatum</name>
    <dbReference type="NCBI Taxonomy" id="93489"/>
    <lineage>
        <taxon>Eukaryota</taxon>
        <taxon>Fungi</taxon>
        <taxon>Dikarya</taxon>
        <taxon>Ascomycota</taxon>
        <taxon>Pezizomycotina</taxon>
        <taxon>Dothideomycetes</taxon>
        <taxon>Dothideomycetes incertae sedis</taxon>
        <taxon>Coniosporium</taxon>
    </lineage>
</organism>
<gene>
    <name evidence="1" type="ORF">LTS18_005791</name>
</gene>
<name>A0ACC3DQR9_9PEZI</name>
<reference evidence="1" key="1">
    <citation type="submission" date="2024-09" db="EMBL/GenBank/DDBJ databases">
        <title>Black Yeasts Isolated from many extreme environments.</title>
        <authorList>
            <person name="Coleine C."/>
            <person name="Stajich J.E."/>
            <person name="Selbmann L."/>
        </authorList>
    </citation>
    <scope>NUCLEOTIDE SEQUENCE</scope>
    <source>
        <strain evidence="1">CCFEE 5737</strain>
    </source>
</reference>
<dbReference type="EMBL" id="JAWDJW010001391">
    <property type="protein sequence ID" value="KAK3079079.1"/>
    <property type="molecule type" value="Genomic_DNA"/>
</dbReference>
<proteinExistence type="predicted"/>
<protein>
    <submittedName>
        <fullName evidence="1">Uncharacterized protein</fullName>
    </submittedName>
</protein>
<dbReference type="Proteomes" id="UP001186974">
    <property type="component" value="Unassembled WGS sequence"/>
</dbReference>
<evidence type="ECO:0000313" key="2">
    <source>
        <dbReference type="Proteomes" id="UP001186974"/>
    </source>
</evidence>
<comment type="caution">
    <text evidence="1">The sequence shown here is derived from an EMBL/GenBank/DDBJ whole genome shotgun (WGS) entry which is preliminary data.</text>
</comment>
<keyword evidence="2" id="KW-1185">Reference proteome</keyword>